<organism evidence="1 2">
    <name type="scientific">Mesorhizobium prunaredense</name>
    <dbReference type="NCBI Taxonomy" id="1631249"/>
    <lineage>
        <taxon>Bacteria</taxon>
        <taxon>Pseudomonadati</taxon>
        <taxon>Pseudomonadota</taxon>
        <taxon>Alphaproteobacteria</taxon>
        <taxon>Hyphomicrobiales</taxon>
        <taxon>Phyllobacteriaceae</taxon>
        <taxon>Mesorhizobium</taxon>
    </lineage>
</organism>
<gene>
    <name evidence="1" type="ORF">BQ8794_320060</name>
</gene>
<dbReference type="AlphaFoldDB" id="A0A1R3VBI7"/>
<keyword evidence="2" id="KW-1185">Reference proteome</keyword>
<accession>A0A1R3VBI7</accession>
<dbReference type="STRING" id="1631249.BQ8794_320060"/>
<dbReference type="EMBL" id="FTPD01000026">
    <property type="protein sequence ID" value="SIT57238.1"/>
    <property type="molecule type" value="Genomic_DNA"/>
</dbReference>
<reference evidence="2" key="1">
    <citation type="submission" date="2017-01" db="EMBL/GenBank/DDBJ databases">
        <authorList>
            <person name="Brunel B."/>
        </authorList>
    </citation>
    <scope>NUCLEOTIDE SEQUENCE [LARGE SCALE GENOMIC DNA]</scope>
</reference>
<name>A0A1R3VBI7_9HYPH</name>
<evidence type="ECO:0000313" key="2">
    <source>
        <dbReference type="Proteomes" id="UP000188388"/>
    </source>
</evidence>
<dbReference type="Proteomes" id="UP000188388">
    <property type="component" value="Unassembled WGS sequence"/>
</dbReference>
<sequence length="58" mass="6788">MAWNYRETAEPLWLLSAAFRRPFRLTLLRLKADAGKGVLQISFAIPYRSLTPPKGRWR</sequence>
<protein>
    <submittedName>
        <fullName evidence="1">Uncharacterized protein</fullName>
    </submittedName>
</protein>
<proteinExistence type="predicted"/>
<evidence type="ECO:0000313" key="1">
    <source>
        <dbReference type="EMBL" id="SIT57238.1"/>
    </source>
</evidence>